<evidence type="ECO:0000313" key="3">
    <source>
        <dbReference type="EMBL" id="KAF2449030.1"/>
    </source>
</evidence>
<dbReference type="EMBL" id="MU001495">
    <property type="protein sequence ID" value="KAF2449030.1"/>
    <property type="molecule type" value="Genomic_DNA"/>
</dbReference>
<proteinExistence type="predicted"/>
<organism evidence="3 4">
    <name type="scientific">Karstenula rhodostoma CBS 690.94</name>
    <dbReference type="NCBI Taxonomy" id="1392251"/>
    <lineage>
        <taxon>Eukaryota</taxon>
        <taxon>Fungi</taxon>
        <taxon>Dikarya</taxon>
        <taxon>Ascomycota</taxon>
        <taxon>Pezizomycotina</taxon>
        <taxon>Dothideomycetes</taxon>
        <taxon>Pleosporomycetidae</taxon>
        <taxon>Pleosporales</taxon>
        <taxon>Massarineae</taxon>
        <taxon>Didymosphaeriaceae</taxon>
        <taxon>Karstenula</taxon>
    </lineage>
</organism>
<name>A0A9P4UGB9_9PLEO</name>
<dbReference type="Gene3D" id="3.40.390.10">
    <property type="entry name" value="Collagenase (Catalytic Domain)"/>
    <property type="match status" value="1"/>
</dbReference>
<dbReference type="SUPFAM" id="SSF55486">
    <property type="entry name" value="Metalloproteases ('zincins'), catalytic domain"/>
    <property type="match status" value="1"/>
</dbReference>
<dbReference type="GO" id="GO:0006508">
    <property type="term" value="P:proteolysis"/>
    <property type="evidence" value="ECO:0007669"/>
    <property type="project" value="InterPro"/>
</dbReference>
<dbReference type="PANTHER" id="PTHR10127">
    <property type="entry name" value="DISCOIDIN, CUB, EGF, LAMININ , AND ZINC METALLOPROTEASE DOMAIN CONTAINING"/>
    <property type="match status" value="1"/>
</dbReference>
<gene>
    <name evidence="3" type="ORF">P171DRAFT_509438</name>
</gene>
<feature type="signal peptide" evidence="1">
    <location>
        <begin position="1"/>
        <end position="24"/>
    </location>
</feature>
<feature type="domain" description="Peptidase M12A" evidence="2">
    <location>
        <begin position="180"/>
        <end position="290"/>
    </location>
</feature>
<dbReference type="Proteomes" id="UP000799764">
    <property type="component" value="Unassembled WGS sequence"/>
</dbReference>
<feature type="chain" id="PRO_5040424934" evidence="1">
    <location>
        <begin position="25"/>
        <end position="294"/>
    </location>
</feature>
<dbReference type="GO" id="GO:0004222">
    <property type="term" value="F:metalloendopeptidase activity"/>
    <property type="evidence" value="ECO:0007669"/>
    <property type="project" value="InterPro"/>
</dbReference>
<dbReference type="InterPro" id="IPR001506">
    <property type="entry name" value="Peptidase_M12A"/>
</dbReference>
<reference evidence="3" key="1">
    <citation type="journal article" date="2020" name="Stud. Mycol.">
        <title>101 Dothideomycetes genomes: a test case for predicting lifestyles and emergence of pathogens.</title>
        <authorList>
            <person name="Haridas S."/>
            <person name="Albert R."/>
            <person name="Binder M."/>
            <person name="Bloem J."/>
            <person name="Labutti K."/>
            <person name="Salamov A."/>
            <person name="Andreopoulos B."/>
            <person name="Baker S."/>
            <person name="Barry K."/>
            <person name="Bills G."/>
            <person name="Bluhm B."/>
            <person name="Cannon C."/>
            <person name="Castanera R."/>
            <person name="Culley D."/>
            <person name="Daum C."/>
            <person name="Ezra D."/>
            <person name="Gonzalez J."/>
            <person name="Henrissat B."/>
            <person name="Kuo A."/>
            <person name="Liang C."/>
            <person name="Lipzen A."/>
            <person name="Lutzoni F."/>
            <person name="Magnuson J."/>
            <person name="Mondo S."/>
            <person name="Nolan M."/>
            <person name="Ohm R."/>
            <person name="Pangilinan J."/>
            <person name="Park H.-J."/>
            <person name="Ramirez L."/>
            <person name="Alfaro M."/>
            <person name="Sun H."/>
            <person name="Tritt A."/>
            <person name="Yoshinaga Y."/>
            <person name="Zwiers L.-H."/>
            <person name="Turgeon B."/>
            <person name="Goodwin S."/>
            <person name="Spatafora J."/>
            <person name="Crous P."/>
            <person name="Grigoriev I."/>
        </authorList>
    </citation>
    <scope>NUCLEOTIDE SEQUENCE</scope>
    <source>
        <strain evidence="3">CBS 690.94</strain>
    </source>
</reference>
<comment type="caution">
    <text evidence="3">The sequence shown here is derived from an EMBL/GenBank/DDBJ whole genome shotgun (WGS) entry which is preliminary data.</text>
</comment>
<dbReference type="PANTHER" id="PTHR10127:SF850">
    <property type="entry name" value="METALLOENDOPEPTIDASE"/>
    <property type="match status" value="1"/>
</dbReference>
<evidence type="ECO:0000313" key="4">
    <source>
        <dbReference type="Proteomes" id="UP000799764"/>
    </source>
</evidence>
<dbReference type="OrthoDB" id="291007at2759"/>
<dbReference type="InterPro" id="IPR024079">
    <property type="entry name" value="MetalloPept_cat_dom_sf"/>
</dbReference>
<accession>A0A9P4UGB9</accession>
<keyword evidence="1" id="KW-0732">Signal</keyword>
<dbReference type="Pfam" id="PF01400">
    <property type="entry name" value="Astacin"/>
    <property type="match status" value="1"/>
</dbReference>
<keyword evidence="4" id="KW-1185">Reference proteome</keyword>
<sequence>MHSFMMFKLLALIALGLMVELVGAASSSVTRTNGTGQGNNLHDRSLNAIYGGDRTTWPLGKIPYCYASIAARAQLKHHIDSAIQIWMTALGGPASAVTAHGLSLTEVVDDQGQPIYCFFNDYQSYEHPGSWHTAIWKHVLAIHLQGGGGARSTLGYFEQGAAGRHALVSGLDAPNIIQITLAHELGHVFGLGHEHQRNDRWMDYMAQAQAANPGPLGFISKDFLIWPAPQGLLTAYDVTSIMHYDSRTAASPDCSSLAPHRCPLLHRNGGYIYKNRVPSAKDVTGIRAMYPWQG</sequence>
<dbReference type="AlphaFoldDB" id="A0A9P4UGB9"/>
<evidence type="ECO:0000259" key="2">
    <source>
        <dbReference type="Pfam" id="PF01400"/>
    </source>
</evidence>
<evidence type="ECO:0000256" key="1">
    <source>
        <dbReference type="SAM" id="SignalP"/>
    </source>
</evidence>
<protein>
    <submittedName>
        <fullName evidence="3">Zincin</fullName>
    </submittedName>
</protein>